<dbReference type="SUPFAM" id="SSF53335">
    <property type="entry name" value="S-adenosyl-L-methionine-dependent methyltransferases"/>
    <property type="match status" value="1"/>
</dbReference>
<dbReference type="GO" id="GO:0008170">
    <property type="term" value="F:N-methyltransferase activity"/>
    <property type="evidence" value="ECO:0007669"/>
    <property type="project" value="InterPro"/>
</dbReference>
<evidence type="ECO:0000256" key="3">
    <source>
        <dbReference type="ARBA" id="ARBA00023125"/>
    </source>
</evidence>
<protein>
    <submittedName>
        <fullName evidence="5">N-6 DNA methylase</fullName>
    </submittedName>
</protein>
<dbReference type="InterPro" id="IPR027417">
    <property type="entry name" value="P-loop_NTPase"/>
</dbReference>
<dbReference type="InterPro" id="IPR044946">
    <property type="entry name" value="Restrct_endonuc_typeI_TRD_sf"/>
</dbReference>
<comment type="similarity">
    <text evidence="1">Belongs to the N(4)/N(6)-methyltransferase family.</text>
</comment>
<dbReference type="PANTHER" id="PTHR34301:SF8">
    <property type="entry name" value="ATPASE DOMAIN-CONTAINING PROTEIN"/>
    <property type="match status" value="1"/>
</dbReference>
<reference evidence="5 6" key="1">
    <citation type="submission" date="2019-03" db="EMBL/GenBank/DDBJ databases">
        <title>Genomic Encyclopedia of Archaeal and Bacterial Type Strains, Phase II (KMG-II): from individual species to whole genera.</title>
        <authorList>
            <person name="Goeker M."/>
        </authorList>
    </citation>
    <scope>NUCLEOTIDE SEQUENCE [LARGE SCALE GENOMIC DNA]</scope>
    <source>
        <strain evidence="5 6">ATCC 25309</strain>
    </source>
</reference>
<keyword evidence="5" id="KW-0808">Transferase</keyword>
<dbReference type="GO" id="GO:0009307">
    <property type="term" value="P:DNA restriction-modification system"/>
    <property type="evidence" value="ECO:0007669"/>
    <property type="project" value="UniProtKB-KW"/>
</dbReference>
<evidence type="ECO:0000313" key="5">
    <source>
        <dbReference type="EMBL" id="TDU81617.1"/>
    </source>
</evidence>
<comment type="caution">
    <text evidence="5">The sequence shown here is derived from an EMBL/GenBank/DDBJ whole genome shotgun (WGS) entry which is preliminary data.</text>
</comment>
<keyword evidence="5" id="KW-0489">Methyltransferase</keyword>
<dbReference type="Proteomes" id="UP000295662">
    <property type="component" value="Unassembled WGS sequence"/>
</dbReference>
<gene>
    <name evidence="5" type="ORF">EI77_00927</name>
</gene>
<proteinExistence type="inferred from homology"/>
<dbReference type="SUPFAM" id="SSF52540">
    <property type="entry name" value="P-loop containing nucleoside triphosphate hydrolases"/>
    <property type="match status" value="1"/>
</dbReference>
<sequence length="1380" mass="153806">MPVPPLSSISLRLPDDPDEWTRVLRQQGVSPAEFVHAFSLLGSLTMLEERDASEIAGLEFEGRAWEELPVPPWAQAWEEKQYAGLNAWWHSYKASVHHWPTRTQALRQRMSLRSHWPVQLESATALAARVIQCFKPSQKQTFAGWFQEHFRLLLWGIGEHRSDGLSLASYPMQLLLRDLAAIQPHHRVLLAGGENIHLLNELLDRLARLARYTPANQLTNMARHGVTVSTGSASFAEQALALLLAHEVEQPDVVLEAPNLLNPEPVYDWVIAAPPWGAVMPEDQTDVPVPSRRVESVVLQRALAGLLPTGRLIAWMPRSLARNGSDQSLRRWLVDHQQLHAVAELPSDTATGTATRVTSLLLLLSRGHTANACLFVGEPLVKRCLEDADFAPTQPQLNLLSLLLRTAMGAVNDADLTALREDSKKVNPAYAEERAEMLALARGLANLSSPPPKIGRLSELRTGIVPRDSWEEHDVEFTWPRDLQGDLKRSLHLLVAAKPQLRLTTLEEVADCSKGIAYTRERTLRAAELREREPNELVGLIRVSDLTRKVDSDAALPLCQPPTLLLTPQASSEVRERQLLRPWDILLSGTGTVDKVSVFAEEERRCVASHSIIIIRPKLGMEEKTIRHIVGILRSKAGMAWLQGLATGSVIQHLVLRDLKSMPMIDGPDEILDAIGEHLLQGHPLETAISVFDDRLRQDPTLAFFSECEAMRATFAPESAKAVEAWLGRLSWSLQTWKDSFNEAIPKGGLHDWWIEVDALVHRLLEALRTNPGYDRLTLLLFWQHAFLESEKALASAVERITQMLEDSTAPNADELQKDGITHRGKTLLRRMGELAATEIGRQCQPVKLHVTLEPQEVTVATQTVVTVELGNLSPLSLQDVMVSVNEGRNHAKMLACADGLKLPVIVHATNAGPLPIRVQWKARTLDGREFNGVIEEQVNVVSLRTASTAVQQNPYVDGGSPVGGKDEMFYGRKEALHRMDQAFSRGNRTTVLIVEGNRRIGKSSLLLYYRTHRLDLAKWLPVDINFQRFPGASGGTKSKSSGIPDRRIFQGIAKKVLEAASDSGLAVPIAGLGHVSAGLPTETKRLLLRDLETFFNEGAPFERFLHILEAALSVLGEKRLLFMFDEFDLIQSGIDSGVTGSQVPENFRNLLQDHPQLAAILTGSLKIRRLRQQYWNVLFNLGQSLQLRGLEPAEAAELVTQPVHGHLAYSPEAVTEIVRLTGRQPLLIQTLCGRLFDMSTDRHAVLISLEMVREAAQEQIEDSETFARLWDDIGNSRRQALVLVLEQMARDEQAVRPVLLREQAEESGLRFESLQQLKADLDALKDQDVLSSTINDQVEDLAFEVPLFALWLRRHQDFAAVCAEVAESDESSPDNHDLL</sequence>
<evidence type="ECO:0000256" key="1">
    <source>
        <dbReference type="ARBA" id="ARBA00006594"/>
    </source>
</evidence>
<dbReference type="PANTHER" id="PTHR34301">
    <property type="entry name" value="DNA-BINDING PROTEIN-RELATED"/>
    <property type="match status" value="1"/>
</dbReference>
<keyword evidence="2" id="KW-0680">Restriction system</keyword>
<dbReference type="EMBL" id="SOCA01000001">
    <property type="protein sequence ID" value="TDU81617.1"/>
    <property type="molecule type" value="Genomic_DNA"/>
</dbReference>
<feature type="domain" description="DNA methylase adenine-specific" evidence="4">
    <location>
        <begin position="260"/>
        <end position="375"/>
    </location>
</feature>
<dbReference type="OrthoDB" id="9814572at2"/>
<organism evidence="5 6">
    <name type="scientific">Prosthecobacter fusiformis</name>
    <dbReference type="NCBI Taxonomy" id="48464"/>
    <lineage>
        <taxon>Bacteria</taxon>
        <taxon>Pseudomonadati</taxon>
        <taxon>Verrucomicrobiota</taxon>
        <taxon>Verrucomicrobiia</taxon>
        <taxon>Verrucomicrobiales</taxon>
        <taxon>Verrucomicrobiaceae</taxon>
        <taxon>Prosthecobacter</taxon>
    </lineage>
</organism>
<name>A0A4R7STK1_9BACT</name>
<dbReference type="SUPFAM" id="SSF116734">
    <property type="entry name" value="DNA methylase specificity domain"/>
    <property type="match status" value="1"/>
</dbReference>
<keyword evidence="6" id="KW-1185">Reference proteome</keyword>
<keyword evidence="3" id="KW-0238">DNA-binding</keyword>
<evidence type="ECO:0000256" key="2">
    <source>
        <dbReference type="ARBA" id="ARBA00022747"/>
    </source>
</evidence>
<dbReference type="Gene3D" id="3.90.220.20">
    <property type="entry name" value="DNA methylase specificity domains"/>
    <property type="match status" value="1"/>
</dbReference>
<accession>A0A4R7STK1</accession>
<dbReference type="GO" id="GO:0003677">
    <property type="term" value="F:DNA binding"/>
    <property type="evidence" value="ECO:0007669"/>
    <property type="project" value="UniProtKB-KW"/>
</dbReference>
<dbReference type="InterPro" id="IPR003356">
    <property type="entry name" value="DNA_methylase_A-5"/>
</dbReference>
<dbReference type="RefSeq" id="WP_133793552.1">
    <property type="nucleotide sequence ID" value="NZ_SOCA01000001.1"/>
</dbReference>
<evidence type="ECO:0000259" key="4">
    <source>
        <dbReference type="Pfam" id="PF02384"/>
    </source>
</evidence>
<dbReference type="InterPro" id="IPR029063">
    <property type="entry name" value="SAM-dependent_MTases_sf"/>
</dbReference>
<dbReference type="Gene3D" id="3.40.50.300">
    <property type="entry name" value="P-loop containing nucleotide triphosphate hydrolases"/>
    <property type="match status" value="1"/>
</dbReference>
<dbReference type="GO" id="GO:0032259">
    <property type="term" value="P:methylation"/>
    <property type="evidence" value="ECO:0007669"/>
    <property type="project" value="UniProtKB-KW"/>
</dbReference>
<evidence type="ECO:0000313" key="6">
    <source>
        <dbReference type="Proteomes" id="UP000295662"/>
    </source>
</evidence>
<dbReference type="Pfam" id="PF02384">
    <property type="entry name" value="N6_Mtase"/>
    <property type="match status" value="1"/>
</dbReference>
<dbReference type="Gene3D" id="3.40.50.150">
    <property type="entry name" value="Vaccinia Virus protein VP39"/>
    <property type="match status" value="1"/>
</dbReference>